<accession>A0ABT1LFM1</accession>
<name>A0ABT1LFM1_9HYPH</name>
<organism evidence="1 2">
    <name type="scientific">Alsobacter ponti</name>
    <dbReference type="NCBI Taxonomy" id="2962936"/>
    <lineage>
        <taxon>Bacteria</taxon>
        <taxon>Pseudomonadati</taxon>
        <taxon>Pseudomonadota</taxon>
        <taxon>Alphaproteobacteria</taxon>
        <taxon>Hyphomicrobiales</taxon>
        <taxon>Alsobacteraceae</taxon>
        <taxon>Alsobacter</taxon>
    </lineage>
</organism>
<keyword evidence="2" id="KW-1185">Reference proteome</keyword>
<dbReference type="EMBL" id="JANCLU010000015">
    <property type="protein sequence ID" value="MCP8939913.1"/>
    <property type="molecule type" value="Genomic_DNA"/>
</dbReference>
<protein>
    <submittedName>
        <fullName evidence="1">Uncharacterized protein</fullName>
    </submittedName>
</protein>
<dbReference type="Proteomes" id="UP001205890">
    <property type="component" value="Unassembled WGS sequence"/>
</dbReference>
<gene>
    <name evidence="1" type="ORF">NK718_15405</name>
</gene>
<proteinExistence type="predicted"/>
<comment type="caution">
    <text evidence="1">The sequence shown here is derived from an EMBL/GenBank/DDBJ whole genome shotgun (WGS) entry which is preliminary data.</text>
</comment>
<reference evidence="1 2" key="1">
    <citation type="submission" date="2022-07" db="EMBL/GenBank/DDBJ databases">
        <authorList>
            <person name="Li W.-J."/>
            <person name="Deng Q.-Q."/>
        </authorList>
    </citation>
    <scope>NUCLEOTIDE SEQUENCE [LARGE SCALE GENOMIC DNA]</scope>
    <source>
        <strain evidence="1 2">SYSU M60028</strain>
    </source>
</reference>
<evidence type="ECO:0000313" key="2">
    <source>
        <dbReference type="Proteomes" id="UP001205890"/>
    </source>
</evidence>
<sequence>MANQPRPLLRLKGHELLPADEDRKVELGVYDVLLPCRKYEVAYKVAILGKVSQSLEFLLRLVKAVPGIEEESAAAFFGFEQTEISYVLNEATGPGFVERREGRLWLTSAGDALFREGADDPAIYTVEERRRDLGFDLLAIAPQPPRAIDSVEMSLPELPLADPAGTGKVGDRIFERFSRFFYELAERRDREQIQQRDLYSVDRVVPKDRFQVPVRMRVFAQASAPSLPEIDLGSWRAEHEISDRPQIESAAAMLVDDLKVNGNQVGALQAYEVLAELAPDFLKEFVTRTGLNVNRYWREAVGRAGEPRADRKTVPVIGPLYTEANARRFLEVVDYGLRSCAEQPEFVFSVAPQTRLWGGTTQQRDTLSYLRRRIAAAAPATTTELRAVCLFPGKAAWFIDRTFDDVLSADSSGIPPALEIMIVPHIAVAALVHAPIGASSGYAVPLGWASFDEGVVARTQAFVAERLWPFVRERDLHDRLVQALQGGDQGDSGESQP</sequence>
<evidence type="ECO:0000313" key="1">
    <source>
        <dbReference type="EMBL" id="MCP8939913.1"/>
    </source>
</evidence>
<dbReference type="RefSeq" id="WP_254744039.1">
    <property type="nucleotide sequence ID" value="NZ_JANCLU010000015.1"/>
</dbReference>